<dbReference type="EMBL" id="FNBS01000033">
    <property type="protein sequence ID" value="SDF94109.1"/>
    <property type="molecule type" value="Genomic_DNA"/>
</dbReference>
<name>A0A1I2BX44_THETY</name>
<organism evidence="1 2">
    <name type="scientific">Thermoanaerobacter thermohydrosulfuricus</name>
    <name type="common">Clostridium thermohydrosulfuricum</name>
    <dbReference type="NCBI Taxonomy" id="1516"/>
    <lineage>
        <taxon>Bacteria</taxon>
        <taxon>Bacillati</taxon>
        <taxon>Bacillota</taxon>
        <taxon>Clostridia</taxon>
        <taxon>Thermoanaerobacterales</taxon>
        <taxon>Thermoanaerobacteraceae</taxon>
        <taxon>Thermoanaerobacter</taxon>
    </lineage>
</organism>
<reference evidence="1 2" key="1">
    <citation type="submission" date="2016-10" db="EMBL/GenBank/DDBJ databases">
        <authorList>
            <person name="de Groot N.N."/>
        </authorList>
    </citation>
    <scope>NUCLEOTIDE SEQUENCE [LARGE SCALE GENOMIC DNA]</scope>
    <source>
        <strain evidence="1 2">DSM 569</strain>
    </source>
</reference>
<protein>
    <submittedName>
        <fullName evidence="1">Uncharacterized protein</fullName>
    </submittedName>
</protein>
<evidence type="ECO:0000313" key="2">
    <source>
        <dbReference type="Proteomes" id="UP000183404"/>
    </source>
</evidence>
<proteinExistence type="predicted"/>
<accession>A0A1I2BX44</accession>
<sequence>MKNKFYMFLSILVIVLALIWISFFQKNGVELVLVVLSLGFSVFTILLILLYEKKKK</sequence>
<dbReference type="AlphaFoldDB" id="A0A1I2BX44"/>
<dbReference type="Proteomes" id="UP000183404">
    <property type="component" value="Unassembled WGS sequence"/>
</dbReference>
<evidence type="ECO:0000313" key="1">
    <source>
        <dbReference type="EMBL" id="SDF94109.1"/>
    </source>
</evidence>
<gene>
    <name evidence="1" type="ORF">SAMN04244560_01510</name>
</gene>